<sequence length="415" mass="46143">MRMSPDDPGQPMDPDRVDLWDARLYSEGHPHALWRLLRAKAPVHRQELQDGRRFWSVVRYADVCRVLRDHEFFTSERGTLLTALGADDPAGGKMMAATDPPRHTALRESLGRVLSARAVEARREVLLQPVDRLLTPLLTGEISDLAVAAMNFPMDFIGTLMGLPQEDWPRLAKLTTMAIAPHDASFQEGSAPLTLLTVHHELFEYFSRQLSARGGTPTDDLIGHLMSMRIDGSPPDHETIVYNCYSLILGANVTTPHTITGLVQALMDHPAAFRTAAADPSLVPGCVEEGLRWSSPASHFMRYTTRDVEIGGHTLREGSALVAWLGSANRDEDVFADPYLFDIERRPNRHVAFGFGPHYCVGGALARISLRMLFERIFARVERFEPAGEVRHLASNFVAGVKSMPVRAVPRIGSW</sequence>
<dbReference type="PANTHER" id="PTHR46696">
    <property type="entry name" value="P450, PUTATIVE (EUROFUNG)-RELATED"/>
    <property type="match status" value="1"/>
</dbReference>
<dbReference type="InterPro" id="IPR001128">
    <property type="entry name" value="Cyt_P450"/>
</dbReference>
<dbReference type="GO" id="GO:0005506">
    <property type="term" value="F:iron ion binding"/>
    <property type="evidence" value="ECO:0007669"/>
    <property type="project" value="InterPro"/>
</dbReference>
<evidence type="ECO:0000256" key="6">
    <source>
        <dbReference type="ARBA" id="ARBA00023033"/>
    </source>
</evidence>
<evidence type="ECO:0000256" key="3">
    <source>
        <dbReference type="ARBA" id="ARBA00022723"/>
    </source>
</evidence>
<gene>
    <name evidence="8" type="ORF">AB852_24515</name>
</gene>
<dbReference type="STRING" id="1048205.AB852_24515"/>
<evidence type="ECO:0000256" key="7">
    <source>
        <dbReference type="RuleBase" id="RU000461"/>
    </source>
</evidence>
<keyword evidence="4 7" id="KW-0560">Oxidoreductase</keyword>
<name>A0A1Q4V2U6_9ACTN</name>
<keyword evidence="2 7" id="KW-0349">Heme</keyword>
<evidence type="ECO:0000256" key="5">
    <source>
        <dbReference type="ARBA" id="ARBA00023004"/>
    </source>
</evidence>
<reference evidence="8 9" key="1">
    <citation type="submission" date="2015-06" db="EMBL/GenBank/DDBJ databases">
        <title>Cloning and characterization of the uncialamcin biosynthetic gene cluster.</title>
        <authorList>
            <person name="Yan X."/>
            <person name="Huang T."/>
            <person name="Ge H."/>
            <person name="Shen B."/>
        </authorList>
    </citation>
    <scope>NUCLEOTIDE SEQUENCE [LARGE SCALE GENOMIC DNA]</scope>
    <source>
        <strain evidence="8 9">DCA2648</strain>
    </source>
</reference>
<dbReference type="PANTHER" id="PTHR46696:SF4">
    <property type="entry name" value="BIOTIN BIOSYNTHESIS CYTOCHROME P450"/>
    <property type="match status" value="1"/>
</dbReference>
<dbReference type="InterPro" id="IPR036396">
    <property type="entry name" value="Cyt_P450_sf"/>
</dbReference>
<accession>A0A1Q4V2U6</accession>
<dbReference type="Proteomes" id="UP000186455">
    <property type="component" value="Unassembled WGS sequence"/>
</dbReference>
<keyword evidence="9" id="KW-1185">Reference proteome</keyword>
<evidence type="ECO:0000313" key="8">
    <source>
        <dbReference type="EMBL" id="OKH92131.1"/>
    </source>
</evidence>
<organism evidence="8 9">
    <name type="scientific">Streptomyces uncialis</name>
    <dbReference type="NCBI Taxonomy" id="1048205"/>
    <lineage>
        <taxon>Bacteria</taxon>
        <taxon>Bacillati</taxon>
        <taxon>Actinomycetota</taxon>
        <taxon>Actinomycetes</taxon>
        <taxon>Kitasatosporales</taxon>
        <taxon>Streptomycetaceae</taxon>
        <taxon>Streptomyces</taxon>
    </lineage>
</organism>
<dbReference type="PRINTS" id="PR00359">
    <property type="entry name" value="BP450"/>
</dbReference>
<keyword evidence="3 7" id="KW-0479">Metal-binding</keyword>
<dbReference type="EMBL" id="LFBV01000007">
    <property type="protein sequence ID" value="OKH92131.1"/>
    <property type="molecule type" value="Genomic_DNA"/>
</dbReference>
<evidence type="ECO:0000256" key="1">
    <source>
        <dbReference type="ARBA" id="ARBA00010617"/>
    </source>
</evidence>
<dbReference type="FunFam" id="1.10.630.10:FF:000018">
    <property type="entry name" value="Cytochrome P450 monooxygenase"/>
    <property type="match status" value="1"/>
</dbReference>
<dbReference type="AlphaFoldDB" id="A0A1Q4V2U6"/>
<dbReference type="GO" id="GO:0008395">
    <property type="term" value="F:steroid hydroxylase activity"/>
    <property type="evidence" value="ECO:0007669"/>
    <property type="project" value="TreeGrafter"/>
</dbReference>
<dbReference type="GO" id="GO:0036199">
    <property type="term" value="F:cholest-4-en-3-one 26-monooxygenase activity"/>
    <property type="evidence" value="ECO:0007669"/>
    <property type="project" value="TreeGrafter"/>
</dbReference>
<dbReference type="GO" id="GO:0020037">
    <property type="term" value="F:heme binding"/>
    <property type="evidence" value="ECO:0007669"/>
    <property type="project" value="InterPro"/>
</dbReference>
<evidence type="ECO:0000256" key="2">
    <source>
        <dbReference type="ARBA" id="ARBA00022617"/>
    </source>
</evidence>
<dbReference type="GO" id="GO:0006707">
    <property type="term" value="P:cholesterol catabolic process"/>
    <property type="evidence" value="ECO:0007669"/>
    <property type="project" value="TreeGrafter"/>
</dbReference>
<protein>
    <submittedName>
        <fullName evidence="8">Cytochrome P450</fullName>
    </submittedName>
</protein>
<dbReference type="InterPro" id="IPR017972">
    <property type="entry name" value="Cyt_P450_CS"/>
</dbReference>
<dbReference type="Gene3D" id="1.10.630.10">
    <property type="entry name" value="Cytochrome P450"/>
    <property type="match status" value="1"/>
</dbReference>
<proteinExistence type="inferred from homology"/>
<keyword evidence="6 7" id="KW-0503">Monooxygenase</keyword>
<comment type="similarity">
    <text evidence="1 7">Belongs to the cytochrome P450 family.</text>
</comment>
<evidence type="ECO:0000256" key="4">
    <source>
        <dbReference type="ARBA" id="ARBA00023002"/>
    </source>
</evidence>
<keyword evidence="5 7" id="KW-0408">Iron</keyword>
<dbReference type="SUPFAM" id="SSF48264">
    <property type="entry name" value="Cytochrome P450"/>
    <property type="match status" value="1"/>
</dbReference>
<comment type="caution">
    <text evidence="8">The sequence shown here is derived from an EMBL/GenBank/DDBJ whole genome shotgun (WGS) entry which is preliminary data.</text>
</comment>
<dbReference type="Pfam" id="PF00067">
    <property type="entry name" value="p450"/>
    <property type="match status" value="1"/>
</dbReference>
<evidence type="ECO:0000313" key="9">
    <source>
        <dbReference type="Proteomes" id="UP000186455"/>
    </source>
</evidence>
<dbReference type="CDD" id="cd11033">
    <property type="entry name" value="CYP142-like"/>
    <property type="match status" value="1"/>
</dbReference>
<dbReference type="InterPro" id="IPR002397">
    <property type="entry name" value="Cyt_P450_B"/>
</dbReference>
<dbReference type="RefSeq" id="WP_073792438.1">
    <property type="nucleotide sequence ID" value="NZ_LFBV01000007.1"/>
</dbReference>
<dbReference type="PROSITE" id="PS00086">
    <property type="entry name" value="CYTOCHROME_P450"/>
    <property type="match status" value="1"/>
</dbReference>